<dbReference type="InterPro" id="IPR014043">
    <property type="entry name" value="Acyl_transferase_dom"/>
</dbReference>
<evidence type="ECO:0000313" key="8">
    <source>
        <dbReference type="EMBL" id="WXB20298.1"/>
    </source>
</evidence>
<dbReference type="SMART" id="SM00827">
    <property type="entry name" value="PKS_AT"/>
    <property type="match status" value="1"/>
</dbReference>
<feature type="region of interest" description="Disordered" evidence="5">
    <location>
        <begin position="1674"/>
        <end position="1697"/>
    </location>
</feature>
<dbReference type="Pfam" id="PF14765">
    <property type="entry name" value="PS-DH"/>
    <property type="match status" value="1"/>
</dbReference>
<keyword evidence="2" id="KW-0597">Phosphoprotein</keyword>
<feature type="active site" description="Proton acceptor; for dehydratase activity" evidence="4">
    <location>
        <position position="379"/>
    </location>
</feature>
<feature type="compositionally biased region" description="Polar residues" evidence="5">
    <location>
        <begin position="878"/>
        <end position="928"/>
    </location>
</feature>
<dbReference type="InterPro" id="IPR009081">
    <property type="entry name" value="PP-bd_ACP"/>
</dbReference>
<feature type="active site" description="Proton donor; for dehydratase activity" evidence="4">
    <location>
        <position position="566"/>
    </location>
</feature>
<gene>
    <name evidence="8" type="ORF">LZC94_37680</name>
</gene>
<evidence type="ECO:0000259" key="6">
    <source>
        <dbReference type="PROSITE" id="PS50075"/>
    </source>
</evidence>
<dbReference type="Proteomes" id="UP001370348">
    <property type="component" value="Chromosome"/>
</dbReference>
<dbReference type="InterPro" id="IPR042104">
    <property type="entry name" value="PKS_dehydratase_sf"/>
</dbReference>
<feature type="region of interest" description="Disordered" evidence="5">
    <location>
        <begin position="874"/>
        <end position="961"/>
    </location>
</feature>
<keyword evidence="9" id="KW-1185">Reference proteome</keyword>
<dbReference type="Gene3D" id="3.40.366.10">
    <property type="entry name" value="Malonyl-Coenzyme A Acyl Carrier Protein, domain 2"/>
    <property type="match status" value="1"/>
</dbReference>
<feature type="domain" description="PKS/mFAS DH" evidence="7">
    <location>
        <begin position="346"/>
        <end position="650"/>
    </location>
</feature>
<dbReference type="Gene3D" id="3.40.50.720">
    <property type="entry name" value="NAD(P)-binding Rossmann-like Domain"/>
    <property type="match status" value="3"/>
</dbReference>
<feature type="region of interest" description="C-terminal hotdog fold" evidence="4">
    <location>
        <begin position="505"/>
        <end position="650"/>
    </location>
</feature>
<dbReference type="InterPro" id="IPR049900">
    <property type="entry name" value="PKS_mFAS_DH"/>
</dbReference>
<dbReference type="SMART" id="SM00822">
    <property type="entry name" value="PKS_KR"/>
    <property type="match status" value="1"/>
</dbReference>
<dbReference type="SMART" id="SM01294">
    <property type="entry name" value="PKS_PP_betabranch"/>
    <property type="match status" value="1"/>
</dbReference>
<dbReference type="InterPro" id="IPR036291">
    <property type="entry name" value="NAD(P)-bd_dom_sf"/>
</dbReference>
<dbReference type="SUPFAM" id="SSF52151">
    <property type="entry name" value="FabD/lysophospholipase-like"/>
    <property type="match status" value="1"/>
</dbReference>
<sequence>MGQELRAREPVFREALEACAKAMGPYLDGSLLEELGAPEEKYHLTRIDRVQPMLFAMQVSLTALWRAWGVEPDAVMGHSMGEVAAAHVAGALSLEDAARVICERSKLVTRAAGRGGMALTELSLSEAKAAIGKYGERVSIAASNSPRSTVLSGEKEALEEILRELGERGVFARWVRVDFASHSAQMDPLRGELLERLRGIRPKAGTVAIHSTLLGRVIDGSEMDAKYWGDNLREPVLLARMVGRQLEEEEGTVFVEVSAHPILTTDVEACGAKAVQPTLRRHTPERASMLGTLGALWSAGSAIDWSRQHPKAGQVVDLPTYPWQRQRHWIEPRSRTGTRRIRQGAHPFIGDPVELAGEARTTLFEGRIDAAHTPYLEDHRVEGLVVLPGTAYLEMALAAAEHLFESHNETNILENAPQRGETPVLENVTFEGLMALPTAPAGASAARDVQLRATSDGSPRHAFHIHSRGDGADGTWTAHASGTLGRAPAREHPTIPLEEVRARLGTHVPGHAHYEALAARGLEYGARFRGVEELWRRDGEALGRIELPDALRAESSAYRIHPALLDAAFQVLAGALPLDATGTNDAYLPVGVARLTLRDRPAAKGFSHAVLRTTESGDFQGDITLTDENGRPVIAVEGLRLQRFSAGARTARADILDDWFYERVFREQPRLEPRAAESAAKAPARDWLIFADRTIAPQLAAHGLTGVHVPREGLDIDRPEAFAALLAEHFSGRAPAGILYLWPLDAPRPDASGGLTALHAAEKLGPIGVLHLVQALVQAGFRDPPRLWIVTRGAQTLDPGHRDASHAAAIETATLWGLAPTVAHEHPELRTSLIDLSPASHDINELVSELLANGSEDQIAHRASGRYVARIVRRSSKESTSTPATSNEATSNEATSNEATNTPATSNEATSKESTNTPPTSNEATSTQATSKESTSTPATSESTSNEATSTPATGSASLERAGERPYRLVIDSPGALDSLVLRQAKRRAPGPGEIEVAVEAAGLNFLDVLSALGLRPDPEPGAREGKANGEVRLGGECSGKVSAVGEGVSLAVGDEVVGIAPFAFASHATTVERFVVKKPERLDFAQAATIPIAFMTAQHALVHLARIERGERVLVHAASGGTGLAAVQIARRAGAEIFATAGSEAKRDYLRSIGITHVFDSRSTAFADAIMTATGGAGVDVVLNSLSGDMIPKSLDVLAPYGRFLEIGKRDIYEDRTIGLAPFRKNIAYHGIDLSRMAVDRPQRFAALLEEVMSLVARGELDPLPLRSYPLSDAVTAFHEMARARHIGKLVLHGSGPDAPIAPPAEAATIRDDVTYLITGGLGGVGTVLARGLVERGARFIALLGRSTTPSGAAAAALDSMRASGARVLVLSADVAEEAQLGAALATLDASMPPLGGVIHGAVVLDDGILLQQRAARFRTVMAPKVDGAWNLHVATRGLPLDFFVMLSSTASILGSAGQSNYAAASAFLDALALHRRALGLPGQSINWGPWAEVGLAAAHTNRGERGAAAGMASIAPALGIEAFVRLLGEGTPRAAVMPFRFRRWAQSYPRAAAAPIFTELQREAGAVGDQRGAGTLRASLLTADPSQRRARIEAHLREQIAKVLRLDPARIGPATELKGLGLDSLMALSLRNRLEESFGVQLSATLVWGYPTVAALAPYLAEKMKLELSGAAEGANDEGVETGAARDEAVEDDKERKRLADAMQAVTALSEDEALAALLEG</sequence>
<dbReference type="SUPFAM" id="SSF50129">
    <property type="entry name" value="GroES-like"/>
    <property type="match status" value="1"/>
</dbReference>
<dbReference type="SMART" id="SM00829">
    <property type="entry name" value="PKS_ER"/>
    <property type="match status" value="1"/>
</dbReference>
<reference evidence="8 9" key="1">
    <citation type="submission" date="2021-12" db="EMBL/GenBank/DDBJ databases">
        <title>Discovery of the Pendulisporaceae a myxobacterial family with distinct sporulation behavior and unique specialized metabolism.</title>
        <authorList>
            <person name="Garcia R."/>
            <person name="Popoff A."/>
            <person name="Bader C.D."/>
            <person name="Loehr J."/>
            <person name="Walesch S."/>
            <person name="Walt C."/>
            <person name="Boldt J."/>
            <person name="Bunk B."/>
            <person name="Haeckl F.J.F.P.J."/>
            <person name="Gunesch A.P."/>
            <person name="Birkelbach J."/>
            <person name="Nuebel U."/>
            <person name="Pietschmann T."/>
            <person name="Bach T."/>
            <person name="Mueller R."/>
        </authorList>
    </citation>
    <scope>NUCLEOTIDE SEQUENCE [LARGE SCALE GENOMIC DNA]</scope>
    <source>
        <strain evidence="8 9">MSr11954</strain>
    </source>
</reference>
<evidence type="ECO:0000256" key="4">
    <source>
        <dbReference type="PROSITE-ProRule" id="PRU01363"/>
    </source>
</evidence>
<dbReference type="Gene3D" id="3.10.129.110">
    <property type="entry name" value="Polyketide synthase dehydratase"/>
    <property type="match status" value="1"/>
</dbReference>
<dbReference type="SMART" id="SM00826">
    <property type="entry name" value="PKS_DH"/>
    <property type="match status" value="1"/>
</dbReference>
<dbReference type="InterPro" id="IPR020807">
    <property type="entry name" value="PKS_DH"/>
</dbReference>
<dbReference type="Gene3D" id="1.10.1200.10">
    <property type="entry name" value="ACP-like"/>
    <property type="match status" value="1"/>
</dbReference>
<evidence type="ECO:0000256" key="5">
    <source>
        <dbReference type="SAM" id="MobiDB-lite"/>
    </source>
</evidence>
<evidence type="ECO:0000256" key="3">
    <source>
        <dbReference type="ARBA" id="ARBA00022679"/>
    </source>
</evidence>
<dbReference type="InterPro" id="IPR050091">
    <property type="entry name" value="PKS_NRPS_Biosynth_Enz"/>
</dbReference>
<keyword evidence="3" id="KW-0808">Transferase</keyword>
<feature type="domain" description="Carrier" evidence="6">
    <location>
        <begin position="1589"/>
        <end position="1666"/>
    </location>
</feature>
<keyword evidence="1" id="KW-0596">Phosphopantetheine</keyword>
<dbReference type="InterPro" id="IPR036736">
    <property type="entry name" value="ACP-like_sf"/>
</dbReference>
<dbReference type="Pfam" id="PF08240">
    <property type="entry name" value="ADH_N"/>
    <property type="match status" value="1"/>
</dbReference>
<dbReference type="InterPro" id="IPR013968">
    <property type="entry name" value="PKS_KR"/>
</dbReference>
<organism evidence="8 9">
    <name type="scientific">Pendulispora albinea</name>
    <dbReference type="NCBI Taxonomy" id="2741071"/>
    <lineage>
        <taxon>Bacteria</taxon>
        <taxon>Pseudomonadati</taxon>
        <taxon>Myxococcota</taxon>
        <taxon>Myxococcia</taxon>
        <taxon>Myxococcales</taxon>
        <taxon>Sorangiineae</taxon>
        <taxon>Pendulisporaceae</taxon>
        <taxon>Pendulispora</taxon>
    </lineage>
</organism>
<dbReference type="InterPro" id="IPR002364">
    <property type="entry name" value="Quin_OxRdtase/zeta-crystal_CS"/>
</dbReference>
<dbReference type="CDD" id="cd05195">
    <property type="entry name" value="enoyl_red"/>
    <property type="match status" value="1"/>
</dbReference>
<dbReference type="InterPro" id="IPR016035">
    <property type="entry name" value="Acyl_Trfase/lysoPLipase"/>
</dbReference>
<dbReference type="PANTHER" id="PTHR43775:SF37">
    <property type="entry name" value="SI:DKEY-61P9.11"/>
    <property type="match status" value="1"/>
</dbReference>
<dbReference type="EMBL" id="CP089984">
    <property type="protein sequence ID" value="WXB20298.1"/>
    <property type="molecule type" value="Genomic_DNA"/>
</dbReference>
<dbReference type="SMART" id="SM00823">
    <property type="entry name" value="PKS_PP"/>
    <property type="match status" value="1"/>
</dbReference>
<dbReference type="CDD" id="cd08955">
    <property type="entry name" value="KR_2_FAS_SDR_x"/>
    <property type="match status" value="1"/>
</dbReference>
<dbReference type="PANTHER" id="PTHR43775">
    <property type="entry name" value="FATTY ACID SYNTHASE"/>
    <property type="match status" value="1"/>
</dbReference>
<dbReference type="InterPro" id="IPR057326">
    <property type="entry name" value="KR_dom"/>
</dbReference>
<dbReference type="InterPro" id="IPR049551">
    <property type="entry name" value="PKS_DH_C"/>
</dbReference>
<evidence type="ECO:0000256" key="2">
    <source>
        <dbReference type="ARBA" id="ARBA00022553"/>
    </source>
</evidence>
<dbReference type="Gene3D" id="3.90.180.10">
    <property type="entry name" value="Medium-chain alcohol dehydrogenases, catalytic domain"/>
    <property type="match status" value="1"/>
</dbReference>
<dbReference type="SUPFAM" id="SSF47336">
    <property type="entry name" value="ACP-like"/>
    <property type="match status" value="1"/>
</dbReference>
<dbReference type="SUPFAM" id="SSF51735">
    <property type="entry name" value="NAD(P)-binding Rossmann-fold domains"/>
    <property type="match status" value="3"/>
</dbReference>
<dbReference type="Pfam" id="PF13602">
    <property type="entry name" value="ADH_zinc_N_2"/>
    <property type="match status" value="1"/>
</dbReference>
<accession>A0ABZ2MCQ7</accession>
<dbReference type="InterPro" id="IPR013154">
    <property type="entry name" value="ADH-like_N"/>
</dbReference>
<dbReference type="PROSITE" id="PS01162">
    <property type="entry name" value="QOR_ZETA_CRYSTAL"/>
    <property type="match status" value="1"/>
</dbReference>
<dbReference type="InterPro" id="IPR049552">
    <property type="entry name" value="PKS_DH_N"/>
</dbReference>
<name>A0ABZ2MCQ7_9BACT</name>
<dbReference type="Pfam" id="PF00550">
    <property type="entry name" value="PP-binding"/>
    <property type="match status" value="1"/>
</dbReference>
<evidence type="ECO:0000259" key="7">
    <source>
        <dbReference type="PROSITE" id="PS52019"/>
    </source>
</evidence>
<feature type="compositionally biased region" description="Basic and acidic residues" evidence="5">
    <location>
        <begin position="1686"/>
        <end position="1697"/>
    </location>
</feature>
<dbReference type="Pfam" id="PF08659">
    <property type="entry name" value="KR"/>
    <property type="match status" value="1"/>
</dbReference>
<dbReference type="PROSITE" id="PS50075">
    <property type="entry name" value="CARRIER"/>
    <property type="match status" value="1"/>
</dbReference>
<proteinExistence type="predicted"/>
<dbReference type="InterPro" id="IPR020806">
    <property type="entry name" value="PKS_PP-bd"/>
</dbReference>
<evidence type="ECO:0000256" key="1">
    <source>
        <dbReference type="ARBA" id="ARBA00022450"/>
    </source>
</evidence>
<protein>
    <submittedName>
        <fullName evidence="8">SDR family NAD(P)-dependent oxidoreductase</fullName>
    </submittedName>
</protein>
<dbReference type="InterPro" id="IPR001227">
    <property type="entry name" value="Ac_transferase_dom_sf"/>
</dbReference>
<dbReference type="Pfam" id="PF00698">
    <property type="entry name" value="Acyl_transf_1"/>
    <property type="match status" value="1"/>
</dbReference>
<dbReference type="InterPro" id="IPR011032">
    <property type="entry name" value="GroES-like_sf"/>
</dbReference>
<dbReference type="Gene3D" id="3.30.70.3290">
    <property type="match status" value="1"/>
</dbReference>
<feature type="region of interest" description="N-terminal hotdog fold" evidence="4">
    <location>
        <begin position="346"/>
        <end position="491"/>
    </location>
</feature>
<dbReference type="InterPro" id="IPR016036">
    <property type="entry name" value="Malonyl_transacylase_ACP-bd"/>
</dbReference>
<evidence type="ECO:0000313" key="9">
    <source>
        <dbReference type="Proteomes" id="UP001370348"/>
    </source>
</evidence>
<dbReference type="InterPro" id="IPR020843">
    <property type="entry name" value="ER"/>
</dbReference>
<dbReference type="SUPFAM" id="SSF55048">
    <property type="entry name" value="Probable ACP-binding domain of malonyl-CoA ACP transacylase"/>
    <property type="match status" value="1"/>
</dbReference>
<dbReference type="Pfam" id="PF21089">
    <property type="entry name" value="PKS_DH_N"/>
    <property type="match status" value="1"/>
</dbReference>
<feature type="compositionally biased region" description="Low complexity" evidence="5">
    <location>
        <begin position="929"/>
        <end position="954"/>
    </location>
</feature>
<dbReference type="PROSITE" id="PS52019">
    <property type="entry name" value="PKS_MFAS_DH"/>
    <property type="match status" value="1"/>
</dbReference>